<name>A0A4R4A8I9_MARGR</name>
<evidence type="ECO:0000313" key="2">
    <source>
        <dbReference type="EMBL" id="TCW35173.1"/>
    </source>
</evidence>
<dbReference type="RefSeq" id="WP_132229921.1">
    <property type="nucleotide sequence ID" value="NZ_NRRH01000004.1"/>
</dbReference>
<dbReference type="AlphaFoldDB" id="A0A4R4A8I9"/>
<evidence type="ECO:0000313" key="3">
    <source>
        <dbReference type="Proteomes" id="UP000295247"/>
    </source>
</evidence>
<feature type="region of interest" description="Disordered" evidence="1">
    <location>
        <begin position="105"/>
        <end position="127"/>
    </location>
</feature>
<comment type="caution">
    <text evidence="2">The sequence shown here is derived from an EMBL/GenBank/DDBJ whole genome shotgun (WGS) entry which is preliminary data.</text>
</comment>
<dbReference type="EMBL" id="SMDC01000007">
    <property type="protein sequence ID" value="TCW35173.1"/>
    <property type="molecule type" value="Genomic_DNA"/>
</dbReference>
<dbReference type="Proteomes" id="UP000295247">
    <property type="component" value="Unassembled WGS sequence"/>
</dbReference>
<gene>
    <name evidence="2" type="ORF">EDC29_107116</name>
</gene>
<accession>A0A4R4A8I9</accession>
<organism evidence="2 3">
    <name type="scientific">Marichromatium gracile</name>
    <name type="common">Chromatium gracile</name>
    <dbReference type="NCBI Taxonomy" id="1048"/>
    <lineage>
        <taxon>Bacteria</taxon>
        <taxon>Pseudomonadati</taxon>
        <taxon>Pseudomonadota</taxon>
        <taxon>Gammaproteobacteria</taxon>
        <taxon>Chromatiales</taxon>
        <taxon>Chromatiaceae</taxon>
        <taxon>Marichromatium</taxon>
    </lineage>
</organism>
<evidence type="ECO:0000256" key="1">
    <source>
        <dbReference type="SAM" id="MobiDB-lite"/>
    </source>
</evidence>
<feature type="region of interest" description="Disordered" evidence="1">
    <location>
        <begin position="56"/>
        <end position="91"/>
    </location>
</feature>
<feature type="compositionally biased region" description="Basic and acidic residues" evidence="1">
    <location>
        <begin position="66"/>
        <end position="76"/>
    </location>
</feature>
<reference evidence="2 3" key="1">
    <citation type="submission" date="2019-03" db="EMBL/GenBank/DDBJ databases">
        <title>Genomic Encyclopedia of Type Strains, Phase IV (KMG-IV): sequencing the most valuable type-strain genomes for metagenomic binning, comparative biology and taxonomic classification.</title>
        <authorList>
            <person name="Goeker M."/>
        </authorList>
    </citation>
    <scope>NUCLEOTIDE SEQUENCE [LARGE SCALE GENOMIC DNA]</scope>
    <source>
        <strain evidence="2 3">DSM 203</strain>
    </source>
</reference>
<sequence>MQLRFFTIPIHGGEATAEALNRFLAAQRILSVERHLIQDGGASAWALCIAYEPAGEGARPPTTRRGKVDDCGVLRDPRHRPRLTRCRNPMAPGVPVAGAVARRRLAGGSIRSRSSTLKGAVEPRRVP</sequence>
<protein>
    <submittedName>
        <fullName evidence="2">Uncharacterized protein</fullName>
    </submittedName>
</protein>
<proteinExistence type="predicted"/>